<dbReference type="InterPro" id="IPR029154">
    <property type="entry name" value="HIBADH-like_NADP-bd"/>
</dbReference>
<evidence type="ECO:0000313" key="6">
    <source>
        <dbReference type="EMBL" id="KSW11423.1"/>
    </source>
</evidence>
<feature type="domain" description="3-hydroxyisobutyrate dehydrogenase-like NAD-binding" evidence="5">
    <location>
        <begin position="190"/>
        <end position="304"/>
    </location>
</feature>
<dbReference type="Pfam" id="PF14833">
    <property type="entry name" value="NAD_binding_11"/>
    <property type="match status" value="1"/>
</dbReference>
<dbReference type="EMBL" id="LNTB01000001">
    <property type="protein sequence ID" value="KSW11423.1"/>
    <property type="molecule type" value="Genomic_DNA"/>
</dbReference>
<evidence type="ECO:0000256" key="3">
    <source>
        <dbReference type="SAM" id="MobiDB-lite"/>
    </source>
</evidence>
<evidence type="ECO:0000256" key="2">
    <source>
        <dbReference type="ARBA" id="ARBA00023027"/>
    </source>
</evidence>
<keyword evidence="7" id="KW-1185">Reference proteome</keyword>
<dbReference type="GO" id="GO:0016491">
    <property type="term" value="F:oxidoreductase activity"/>
    <property type="evidence" value="ECO:0007669"/>
    <property type="project" value="UniProtKB-KW"/>
</dbReference>
<dbReference type="InterPro" id="IPR006115">
    <property type="entry name" value="6PGDH_NADP-bd"/>
</dbReference>
<dbReference type="PANTHER" id="PTHR43580:SF2">
    <property type="entry name" value="CYTOKINE-LIKE NUCLEAR FACTOR N-PAC"/>
    <property type="match status" value="1"/>
</dbReference>
<name>A0A0V8RTM3_PYROC</name>
<keyword evidence="1" id="KW-0560">Oxidoreductase</keyword>
<gene>
    <name evidence="6" type="ORF">CF15_00765</name>
</gene>
<feature type="region of interest" description="Disordered" evidence="3">
    <location>
        <begin position="1"/>
        <end position="23"/>
    </location>
</feature>
<proteinExistence type="predicted"/>
<dbReference type="InterPro" id="IPR029752">
    <property type="entry name" value="D-isomer_DH_CS1"/>
</dbReference>
<dbReference type="AlphaFoldDB" id="A0A0V8RTM3"/>
<dbReference type="InterPro" id="IPR008927">
    <property type="entry name" value="6-PGluconate_DH-like_C_sf"/>
</dbReference>
<dbReference type="Pfam" id="PF03446">
    <property type="entry name" value="NAD_binding_2"/>
    <property type="match status" value="1"/>
</dbReference>
<dbReference type="PIRSF" id="PIRSF000103">
    <property type="entry name" value="HIBADH"/>
    <property type="match status" value="1"/>
</dbReference>
<dbReference type="Gene3D" id="1.10.1040.10">
    <property type="entry name" value="N-(1-d-carboxylethyl)-l-norvaline Dehydrogenase, domain 2"/>
    <property type="match status" value="1"/>
</dbReference>
<sequence length="316" mass="32775">MAVAARGYKKDAPSPRSSSPGPAVTGCIAVLGTGRLGSAIARRLASRGHRLVLWNRTPGRAQALAGEIGARVASSPREAAEQCSYVHIVVSDDEASLQVLAGERGVASGPLDGRIVYNHTTVTPGHSLAAESLVSRTGGVYAEAPVAGGPRNALEGRLVVLCGSRSSEACGAPHLHDLGEVVYLGEPPRASAAKLAFNLSFLSIVAGLGEAFALAEAYGVGAEVLVREVLGRTWLKTIIERYGERLWPRGEASFTAKLAGKDARYAFEALSAAGLPGGVAAAVADHYALMDMMGYGEEDYPSIAGFLARLARRGQG</sequence>
<accession>A0A0V8RTM3</accession>
<dbReference type="InterPro" id="IPR013328">
    <property type="entry name" value="6PGD_dom2"/>
</dbReference>
<dbReference type="Gene3D" id="3.40.50.720">
    <property type="entry name" value="NAD(P)-binding Rossmann-like Domain"/>
    <property type="match status" value="1"/>
</dbReference>
<protein>
    <recommendedName>
        <fullName evidence="8">6-phosphogluconate dehydrogenase</fullName>
    </recommendedName>
</protein>
<dbReference type="PROSITE" id="PS00065">
    <property type="entry name" value="D_2_HYDROXYACID_DH_1"/>
    <property type="match status" value="1"/>
</dbReference>
<organism evidence="6 7">
    <name type="scientific">Pyrodictium occultum</name>
    <dbReference type="NCBI Taxonomy" id="2309"/>
    <lineage>
        <taxon>Archaea</taxon>
        <taxon>Thermoproteota</taxon>
        <taxon>Thermoprotei</taxon>
        <taxon>Desulfurococcales</taxon>
        <taxon>Pyrodictiaceae</taxon>
        <taxon>Pyrodictium</taxon>
    </lineage>
</organism>
<evidence type="ECO:0000256" key="1">
    <source>
        <dbReference type="ARBA" id="ARBA00023002"/>
    </source>
</evidence>
<keyword evidence="2" id="KW-0520">NAD</keyword>
<dbReference type="PANTHER" id="PTHR43580">
    <property type="entry name" value="OXIDOREDUCTASE GLYR1-RELATED"/>
    <property type="match status" value="1"/>
</dbReference>
<comment type="caution">
    <text evidence="6">The sequence shown here is derived from an EMBL/GenBank/DDBJ whole genome shotgun (WGS) entry which is preliminary data.</text>
</comment>
<evidence type="ECO:0000259" key="4">
    <source>
        <dbReference type="Pfam" id="PF03446"/>
    </source>
</evidence>
<dbReference type="SUPFAM" id="SSF48179">
    <property type="entry name" value="6-phosphogluconate dehydrogenase C-terminal domain-like"/>
    <property type="match status" value="1"/>
</dbReference>
<dbReference type="GO" id="GO:0050661">
    <property type="term" value="F:NADP binding"/>
    <property type="evidence" value="ECO:0007669"/>
    <property type="project" value="InterPro"/>
</dbReference>
<dbReference type="PROSITE" id="PS51257">
    <property type="entry name" value="PROKAR_LIPOPROTEIN"/>
    <property type="match status" value="1"/>
</dbReference>
<dbReference type="InterPro" id="IPR051265">
    <property type="entry name" value="HIBADH-related_NP60_sf"/>
</dbReference>
<dbReference type="InterPro" id="IPR015815">
    <property type="entry name" value="HIBADH-related"/>
</dbReference>
<dbReference type="STRING" id="2309.CF15_00765"/>
<evidence type="ECO:0008006" key="8">
    <source>
        <dbReference type="Google" id="ProtNLM"/>
    </source>
</evidence>
<evidence type="ECO:0000259" key="5">
    <source>
        <dbReference type="Pfam" id="PF14833"/>
    </source>
</evidence>
<evidence type="ECO:0000313" key="7">
    <source>
        <dbReference type="Proteomes" id="UP000053352"/>
    </source>
</evidence>
<reference evidence="6 7" key="1">
    <citation type="submission" date="2015-11" db="EMBL/GenBank/DDBJ databases">
        <title>Genome sequence of Pyrodictium occultum PL-19, a marine hyperthermophilic archaeon isolated from Volcano, Italy.</title>
        <authorList>
            <person name="Utturkar S."/>
            <person name="Huber H."/>
            <person name="Leptihn S."/>
            <person name="Brown S."/>
            <person name="Stetter K.O."/>
            <person name="Podar M."/>
        </authorList>
    </citation>
    <scope>NUCLEOTIDE SEQUENCE [LARGE SCALE GENOMIC DNA]</scope>
    <source>
        <strain evidence="6 7">PL-19</strain>
    </source>
</reference>
<dbReference type="Proteomes" id="UP000053352">
    <property type="component" value="Unassembled WGS sequence"/>
</dbReference>
<dbReference type="InterPro" id="IPR036291">
    <property type="entry name" value="NAD(P)-bd_dom_sf"/>
</dbReference>
<dbReference type="GO" id="GO:0051287">
    <property type="term" value="F:NAD binding"/>
    <property type="evidence" value="ECO:0007669"/>
    <property type="project" value="InterPro"/>
</dbReference>
<feature type="domain" description="6-phosphogluconate dehydrogenase NADP-binding" evidence="4">
    <location>
        <begin position="28"/>
        <end position="179"/>
    </location>
</feature>
<dbReference type="SUPFAM" id="SSF51735">
    <property type="entry name" value="NAD(P)-binding Rossmann-fold domains"/>
    <property type="match status" value="1"/>
</dbReference>